<accession>A0AAE1BNQ2</accession>
<organism evidence="1 2">
    <name type="scientific">Petrolisthes cinctipes</name>
    <name type="common">Flat porcelain crab</name>
    <dbReference type="NCBI Taxonomy" id="88211"/>
    <lineage>
        <taxon>Eukaryota</taxon>
        <taxon>Metazoa</taxon>
        <taxon>Ecdysozoa</taxon>
        <taxon>Arthropoda</taxon>
        <taxon>Crustacea</taxon>
        <taxon>Multicrustacea</taxon>
        <taxon>Malacostraca</taxon>
        <taxon>Eumalacostraca</taxon>
        <taxon>Eucarida</taxon>
        <taxon>Decapoda</taxon>
        <taxon>Pleocyemata</taxon>
        <taxon>Anomura</taxon>
        <taxon>Galatheoidea</taxon>
        <taxon>Porcellanidae</taxon>
        <taxon>Petrolisthes</taxon>
    </lineage>
</organism>
<name>A0AAE1BNQ2_PETCI</name>
<evidence type="ECO:0000313" key="2">
    <source>
        <dbReference type="Proteomes" id="UP001286313"/>
    </source>
</evidence>
<dbReference type="EMBL" id="JAWQEG010007262">
    <property type="protein sequence ID" value="KAK3852744.1"/>
    <property type="molecule type" value="Genomic_DNA"/>
</dbReference>
<sequence length="73" mass="8430">MRVTKQCEGLPDVRCCEVLCEVLCEGLPDVRCCHVKRGKMLHDTWGTKSMSATQNALMKENTTYYRLLIQRHT</sequence>
<comment type="caution">
    <text evidence="1">The sequence shown here is derived from an EMBL/GenBank/DDBJ whole genome shotgun (WGS) entry which is preliminary data.</text>
</comment>
<reference evidence="1" key="1">
    <citation type="submission" date="2023-10" db="EMBL/GenBank/DDBJ databases">
        <title>Genome assemblies of two species of porcelain crab, Petrolisthes cinctipes and Petrolisthes manimaculis (Anomura: Porcellanidae).</title>
        <authorList>
            <person name="Angst P."/>
        </authorList>
    </citation>
    <scope>NUCLEOTIDE SEQUENCE</scope>
    <source>
        <strain evidence="1">PB745_01</strain>
        <tissue evidence="1">Gill</tissue>
    </source>
</reference>
<proteinExistence type="predicted"/>
<protein>
    <submittedName>
        <fullName evidence="1">Uncharacterized protein</fullName>
    </submittedName>
</protein>
<keyword evidence="2" id="KW-1185">Reference proteome</keyword>
<dbReference type="AlphaFoldDB" id="A0AAE1BNQ2"/>
<gene>
    <name evidence="1" type="ORF">Pcinc_040678</name>
</gene>
<evidence type="ECO:0000313" key="1">
    <source>
        <dbReference type="EMBL" id="KAK3852744.1"/>
    </source>
</evidence>
<dbReference type="Proteomes" id="UP001286313">
    <property type="component" value="Unassembled WGS sequence"/>
</dbReference>